<evidence type="ECO:0000256" key="9">
    <source>
        <dbReference type="SAM" id="MobiDB-lite"/>
    </source>
</evidence>
<dbReference type="InterPro" id="IPR036852">
    <property type="entry name" value="Peptidase_S8/S53_dom_sf"/>
</dbReference>
<organism evidence="14 15">
    <name type="scientific">Caldalkalibacillus uzonensis</name>
    <dbReference type="NCBI Taxonomy" id="353224"/>
    <lineage>
        <taxon>Bacteria</taxon>
        <taxon>Bacillati</taxon>
        <taxon>Bacillota</taxon>
        <taxon>Bacilli</taxon>
        <taxon>Bacillales</taxon>
        <taxon>Bacillaceae</taxon>
        <taxon>Caldalkalibacillus</taxon>
    </lineage>
</organism>
<feature type="chain" id="PRO_5045762858" evidence="10">
    <location>
        <begin position="29"/>
        <end position="736"/>
    </location>
</feature>
<evidence type="ECO:0000313" key="14">
    <source>
        <dbReference type="EMBL" id="MDQ0338512.1"/>
    </source>
</evidence>
<dbReference type="PRINTS" id="PR00723">
    <property type="entry name" value="SUBTILISIN"/>
</dbReference>
<keyword evidence="15" id="KW-1185">Reference proteome</keyword>
<comment type="caution">
    <text evidence="14">The sequence shown here is derived from an EMBL/GenBank/DDBJ whole genome shotgun (WGS) entry which is preliminary data.</text>
</comment>
<evidence type="ECO:0000256" key="4">
    <source>
        <dbReference type="ARBA" id="ARBA00022670"/>
    </source>
</evidence>
<dbReference type="InterPro" id="IPR023827">
    <property type="entry name" value="Peptidase_S8_Asp-AS"/>
</dbReference>
<dbReference type="InterPro" id="IPR010259">
    <property type="entry name" value="S8pro/Inhibitor_I9"/>
</dbReference>
<dbReference type="Proteomes" id="UP001232445">
    <property type="component" value="Unassembled WGS sequence"/>
</dbReference>
<dbReference type="InterPro" id="IPR000209">
    <property type="entry name" value="Peptidase_S8/S53_dom"/>
</dbReference>
<evidence type="ECO:0000256" key="2">
    <source>
        <dbReference type="ARBA" id="ARBA00022512"/>
    </source>
</evidence>
<evidence type="ECO:0000256" key="3">
    <source>
        <dbReference type="ARBA" id="ARBA00022525"/>
    </source>
</evidence>
<dbReference type="PANTHER" id="PTHR43806">
    <property type="entry name" value="PEPTIDASE S8"/>
    <property type="match status" value="1"/>
</dbReference>
<dbReference type="PANTHER" id="PTHR43806:SF65">
    <property type="entry name" value="SERINE PROTEASE APRX"/>
    <property type="match status" value="1"/>
</dbReference>
<evidence type="ECO:0000256" key="5">
    <source>
        <dbReference type="ARBA" id="ARBA00022729"/>
    </source>
</evidence>
<feature type="domain" description="Peptidase S8/S53" evidence="11">
    <location>
        <begin position="175"/>
        <end position="313"/>
    </location>
</feature>
<feature type="signal peptide" evidence="10">
    <location>
        <begin position="1"/>
        <end position="28"/>
    </location>
</feature>
<evidence type="ECO:0000313" key="15">
    <source>
        <dbReference type="Proteomes" id="UP001232445"/>
    </source>
</evidence>
<evidence type="ECO:0000256" key="10">
    <source>
        <dbReference type="SAM" id="SignalP"/>
    </source>
</evidence>
<name>A0ABU0CQ23_9BACI</name>
<evidence type="ECO:0000259" key="12">
    <source>
        <dbReference type="Pfam" id="PF02225"/>
    </source>
</evidence>
<evidence type="ECO:0000256" key="1">
    <source>
        <dbReference type="ARBA" id="ARBA00011073"/>
    </source>
</evidence>
<feature type="domain" description="Peptidase S8/S53" evidence="11">
    <location>
        <begin position="493"/>
        <end position="569"/>
    </location>
</feature>
<dbReference type="GO" id="GO:0006508">
    <property type="term" value="P:proteolysis"/>
    <property type="evidence" value="ECO:0007669"/>
    <property type="project" value="UniProtKB-KW"/>
</dbReference>
<gene>
    <name evidence="14" type="ORF">J2S00_001298</name>
</gene>
<dbReference type="Gene3D" id="3.50.30.30">
    <property type="match status" value="1"/>
</dbReference>
<keyword evidence="3" id="KW-0964">Secreted</keyword>
<dbReference type="PROSITE" id="PS00136">
    <property type="entry name" value="SUBTILASE_ASP"/>
    <property type="match status" value="1"/>
</dbReference>
<dbReference type="InterPro" id="IPR015500">
    <property type="entry name" value="Peptidase_S8_subtilisin-rel"/>
</dbReference>
<dbReference type="EMBL" id="JAUSUQ010000004">
    <property type="protein sequence ID" value="MDQ0338512.1"/>
    <property type="molecule type" value="Genomic_DNA"/>
</dbReference>
<dbReference type="RefSeq" id="WP_307336998.1">
    <property type="nucleotide sequence ID" value="NZ_JAUSUQ010000004.1"/>
</dbReference>
<feature type="region of interest" description="Disordered" evidence="9">
    <location>
        <begin position="612"/>
        <end position="631"/>
    </location>
</feature>
<dbReference type="Pfam" id="PF00082">
    <property type="entry name" value="Peptidase_S8"/>
    <property type="match status" value="2"/>
</dbReference>
<keyword evidence="2" id="KW-0134">Cell wall</keyword>
<dbReference type="SUPFAM" id="SSF52025">
    <property type="entry name" value="PA domain"/>
    <property type="match status" value="1"/>
</dbReference>
<dbReference type="InterPro" id="IPR046450">
    <property type="entry name" value="PA_dom_sf"/>
</dbReference>
<dbReference type="Pfam" id="PF05922">
    <property type="entry name" value="Inhibitor_I9"/>
    <property type="match status" value="1"/>
</dbReference>
<keyword evidence="6" id="KW-0378">Hydrolase</keyword>
<feature type="region of interest" description="Disordered" evidence="9">
    <location>
        <begin position="209"/>
        <end position="228"/>
    </location>
</feature>
<sequence>MTHPLNKKWGVLCLIAVLLFTYIPQANADEKGDLAGQLAPLYGTYDLFSPSSVTVIVEIESPSLVEAKHMGISQTREYLASKRRHVITHIQEAIPKAQVRTEYEYLFSGMAVTLPANTIPQLLVTPGVRAVYPNVTYTVDMDLDKGLIYEYDPEVMDAPSLRGLDRVRDEWGYTGKDVKVAVVDTGVDYTHPDLKNAFDEYKGWDFVDNNDDPQETTVGNPGGEPTTHGTHIAGIIAADGALSGIAPEVTLLAYRVIGPGGAGTTERVLAALDRAVQDEADIINLSLAGAEPDWALGKALHWAQAENTFVVTSVEMSAPVDPATLATETAYVPIKVGSVPLSLIEYEADIVFSDYVYLNNIDVVGYSSDEDVNKLANKQYDIEYVAFKELEDIKKLNIKGKIAIMNDQQVPYIDYIEALKEAGAAAVIIYMTEKGEVPSLVIPGLPLPTFAISYEQAYAVYQALKDGEDKISIDMKLINLADHAVMENDEQEDKADQADLLAPGQRILSTISTHQLEYPHGYAVTDGAQNSAAHVAGALALLLEAQEDLRDSLTVDELQDLLRATAIQTDRLEYDSGLHQDMSTGENEPGRLNLWQALKKLQEHVDKDEDIKADEDAGQQREASTASTEQSFFSLERKGPRLFELKLELENDADLVQFWIFSDEHQFMGSIGTYVGVSDKVKLEHWNGVINQQPLEEGEYYLIAYVEQGGQSEFVYGGTFTYSQEHMTWALSGVDD</sequence>
<reference evidence="14 15" key="1">
    <citation type="submission" date="2023-07" db="EMBL/GenBank/DDBJ databases">
        <title>Genomic Encyclopedia of Type Strains, Phase IV (KMG-IV): sequencing the most valuable type-strain genomes for metagenomic binning, comparative biology and taxonomic classification.</title>
        <authorList>
            <person name="Goeker M."/>
        </authorList>
    </citation>
    <scope>NUCLEOTIDE SEQUENCE [LARGE SCALE GENOMIC DNA]</scope>
    <source>
        <strain evidence="14 15">DSM 17740</strain>
    </source>
</reference>
<proteinExistence type="inferred from homology"/>
<protein>
    <submittedName>
        <fullName evidence="14">Subtilisin family serine protease</fullName>
    </submittedName>
</protein>
<keyword evidence="4 14" id="KW-0645">Protease</keyword>
<evidence type="ECO:0000259" key="13">
    <source>
        <dbReference type="Pfam" id="PF05922"/>
    </source>
</evidence>
<dbReference type="PROSITE" id="PS00137">
    <property type="entry name" value="SUBTILASE_HIS"/>
    <property type="match status" value="1"/>
</dbReference>
<dbReference type="Gene3D" id="3.40.50.200">
    <property type="entry name" value="Peptidase S8/S53 domain"/>
    <property type="match status" value="2"/>
</dbReference>
<evidence type="ECO:0000256" key="6">
    <source>
        <dbReference type="ARBA" id="ARBA00022801"/>
    </source>
</evidence>
<evidence type="ECO:0000256" key="8">
    <source>
        <dbReference type="PROSITE-ProRule" id="PRU01240"/>
    </source>
</evidence>
<feature type="domain" description="Inhibitor I9" evidence="13">
    <location>
        <begin position="86"/>
        <end position="139"/>
    </location>
</feature>
<keyword evidence="7" id="KW-0720">Serine protease</keyword>
<dbReference type="InterPro" id="IPR022398">
    <property type="entry name" value="Peptidase_S8_His-AS"/>
</dbReference>
<dbReference type="InterPro" id="IPR003137">
    <property type="entry name" value="PA_domain"/>
</dbReference>
<comment type="similarity">
    <text evidence="1 8">Belongs to the peptidase S8 family.</text>
</comment>
<dbReference type="SUPFAM" id="SSF52743">
    <property type="entry name" value="Subtilisin-like"/>
    <property type="match status" value="1"/>
</dbReference>
<feature type="compositionally biased region" description="Polar residues" evidence="9">
    <location>
        <begin position="621"/>
        <end position="631"/>
    </location>
</feature>
<keyword evidence="5 10" id="KW-0732">Signal</keyword>
<evidence type="ECO:0000259" key="11">
    <source>
        <dbReference type="Pfam" id="PF00082"/>
    </source>
</evidence>
<dbReference type="GO" id="GO:0008233">
    <property type="term" value="F:peptidase activity"/>
    <property type="evidence" value="ECO:0007669"/>
    <property type="project" value="UniProtKB-KW"/>
</dbReference>
<comment type="caution">
    <text evidence="8">Lacks conserved residue(s) required for the propagation of feature annotation.</text>
</comment>
<dbReference type="Pfam" id="PF02225">
    <property type="entry name" value="PA"/>
    <property type="match status" value="1"/>
</dbReference>
<accession>A0ABU0CQ23</accession>
<feature type="domain" description="PA" evidence="12">
    <location>
        <begin position="393"/>
        <end position="457"/>
    </location>
</feature>
<dbReference type="InterPro" id="IPR050131">
    <property type="entry name" value="Peptidase_S8_subtilisin-like"/>
</dbReference>
<dbReference type="PROSITE" id="PS51892">
    <property type="entry name" value="SUBTILASE"/>
    <property type="match status" value="1"/>
</dbReference>
<evidence type="ECO:0000256" key="7">
    <source>
        <dbReference type="ARBA" id="ARBA00022825"/>
    </source>
</evidence>